<dbReference type="InterPro" id="IPR037152">
    <property type="entry name" value="L-asparaginase_N_sf"/>
</dbReference>
<evidence type="ECO:0000313" key="4">
    <source>
        <dbReference type="EMBL" id="SLM28250.1"/>
    </source>
</evidence>
<proteinExistence type="predicted"/>
<dbReference type="PANTHER" id="PTHR11707">
    <property type="entry name" value="L-ASPARAGINASE"/>
    <property type="match status" value="1"/>
</dbReference>
<dbReference type="PIRSF" id="PIRSF001220">
    <property type="entry name" value="L-ASNase_gatD"/>
    <property type="match status" value="1"/>
</dbReference>
<dbReference type="PIRSF" id="PIRSF500176">
    <property type="entry name" value="L_ASNase"/>
    <property type="match status" value="1"/>
</dbReference>
<dbReference type="Proteomes" id="UP000191931">
    <property type="component" value="Unassembled WGS sequence"/>
</dbReference>
<gene>
    <name evidence="4" type="primary">aspG</name>
    <name evidence="4" type="ORF">MTBBW1_130005</name>
</gene>
<reference evidence="4 5" key="1">
    <citation type="submission" date="2017-03" db="EMBL/GenBank/DDBJ databases">
        <authorList>
            <person name="Afonso C.L."/>
            <person name="Miller P.J."/>
            <person name="Scott M.A."/>
            <person name="Spackman E."/>
            <person name="Goraichik I."/>
            <person name="Dimitrov K.M."/>
            <person name="Suarez D.L."/>
            <person name="Swayne D.E."/>
        </authorList>
    </citation>
    <scope>NUCLEOTIDE SEQUENCE [LARGE SCALE GENOMIC DNA]</scope>
    <source>
        <strain evidence="4">PRJEB14757</strain>
    </source>
</reference>
<dbReference type="PROSITE" id="PS51732">
    <property type="entry name" value="ASN_GLN_ASE_3"/>
    <property type="match status" value="1"/>
</dbReference>
<sequence length="166" mass="18380">MKIKFFAVGGTIDKVYFDALSTYQVGPPGIENIIKDARVNFDYEVVSLIKKDSLEMTAEDRELILEAIEKEPSNHIVVTHGTDTMVDTALVLKKIKDKVIVLTGAMEPACFKSSDAAFNLGSAVASVQTLPQGVYISISGRVFDPSKVKKDRDRKQFVETQEQHTI</sequence>
<feature type="binding site" evidence="2">
    <location>
        <begin position="82"/>
        <end position="83"/>
    </location>
    <ligand>
        <name>substrate</name>
    </ligand>
</feature>
<dbReference type="RefSeq" id="WP_080798905.1">
    <property type="nucleotide sequence ID" value="NZ_LT828540.1"/>
</dbReference>
<feature type="binding site" evidence="2">
    <location>
        <position position="53"/>
    </location>
    <ligand>
        <name>substrate</name>
    </ligand>
</feature>
<keyword evidence="5" id="KW-1185">Reference proteome</keyword>
<evidence type="ECO:0000313" key="5">
    <source>
        <dbReference type="Proteomes" id="UP000191931"/>
    </source>
</evidence>
<dbReference type="Gene3D" id="3.40.50.1170">
    <property type="entry name" value="L-asparaginase, N-terminal domain"/>
    <property type="match status" value="1"/>
</dbReference>
<dbReference type="STRING" id="1246637.MTBBW1_130005"/>
<protein>
    <submittedName>
        <fullName evidence="4">AspG</fullName>
        <ecNumber evidence="4">3.5.1.1</ecNumber>
    </submittedName>
</protein>
<dbReference type="AlphaFoldDB" id="A0A1W1H6Y7"/>
<dbReference type="InterPro" id="IPR027474">
    <property type="entry name" value="L-asparaginase_N"/>
</dbReference>
<evidence type="ECO:0000256" key="2">
    <source>
        <dbReference type="PIRSR" id="PIRSR001220-2"/>
    </source>
</evidence>
<name>A0A1W1H6Y7_9BACT</name>
<keyword evidence="4" id="KW-0378">Hydrolase</keyword>
<dbReference type="GO" id="GO:0004067">
    <property type="term" value="F:asparaginase activity"/>
    <property type="evidence" value="ECO:0007669"/>
    <property type="project" value="UniProtKB-UniRule"/>
</dbReference>
<dbReference type="EC" id="3.5.1.1" evidence="4"/>
<feature type="domain" description="L-asparaginase N-terminal" evidence="3">
    <location>
        <begin position="2"/>
        <end position="150"/>
    </location>
</feature>
<organism evidence="4 5">
    <name type="scientific">Desulfamplus magnetovallimortis</name>
    <dbReference type="NCBI Taxonomy" id="1246637"/>
    <lineage>
        <taxon>Bacteria</taxon>
        <taxon>Pseudomonadati</taxon>
        <taxon>Thermodesulfobacteriota</taxon>
        <taxon>Desulfobacteria</taxon>
        <taxon>Desulfobacterales</taxon>
        <taxon>Desulfobacteraceae</taxon>
        <taxon>Desulfamplus</taxon>
    </lineage>
</organism>
<dbReference type="PRINTS" id="PR00139">
    <property type="entry name" value="ASNGLNASE"/>
</dbReference>
<dbReference type="SUPFAM" id="SSF53774">
    <property type="entry name" value="Glutaminase/Asparaginase"/>
    <property type="match status" value="1"/>
</dbReference>
<feature type="active site" description="O-isoaspartyl threonine intermediate" evidence="1">
    <location>
        <position position="11"/>
    </location>
</feature>
<dbReference type="OrthoDB" id="9788068at2"/>
<dbReference type="PANTHER" id="PTHR11707:SF28">
    <property type="entry name" value="60 KDA LYSOPHOSPHOLIPASE"/>
    <property type="match status" value="1"/>
</dbReference>
<evidence type="ECO:0000259" key="3">
    <source>
        <dbReference type="Pfam" id="PF00710"/>
    </source>
</evidence>
<dbReference type="InterPro" id="IPR036152">
    <property type="entry name" value="Asp/glu_Ase-like_sf"/>
</dbReference>
<dbReference type="InterPro" id="IPR006034">
    <property type="entry name" value="Asparaginase/glutaminase-like"/>
</dbReference>
<accession>A0A1W1H6Y7</accession>
<dbReference type="EMBL" id="FWEV01000035">
    <property type="protein sequence ID" value="SLM28250.1"/>
    <property type="molecule type" value="Genomic_DNA"/>
</dbReference>
<evidence type="ECO:0000256" key="1">
    <source>
        <dbReference type="PIRSR" id="PIRSR001220-1"/>
    </source>
</evidence>
<dbReference type="Pfam" id="PF00710">
    <property type="entry name" value="Asparaginase"/>
    <property type="match status" value="1"/>
</dbReference>